<gene>
    <name evidence="1" type="ORF">EB837_12700</name>
</gene>
<reference evidence="1 2" key="1">
    <citation type="submission" date="2018-10" db="EMBL/GenBank/DDBJ databases">
        <title>Horizontal transference of carbapenem resistance between Klebsiella pneumoniae and Kluyvera ascorbata during abdominal infection: a case report.</title>
        <authorList>
            <person name="Raro O.H.F."/>
            <person name="Lima-Morales D."/>
            <person name="Barth A.L."/>
            <person name="Paim T.G.S."/>
            <person name="Mott M.P."/>
            <person name="Riche C.V.W."/>
            <person name="Teixeira U.F."/>
            <person name="Waechter F."/>
            <person name="Dias C.A.G."/>
        </authorList>
    </citation>
    <scope>NUCLEOTIDE SEQUENCE [LARGE SCALE GENOMIC DNA]</scope>
    <source>
        <strain evidence="1 2">OT2</strain>
    </source>
</reference>
<dbReference type="OrthoDB" id="9957947at2"/>
<organism evidence="1 2">
    <name type="scientific">Kluyvera ascorbata</name>
    <dbReference type="NCBI Taxonomy" id="51288"/>
    <lineage>
        <taxon>Bacteria</taxon>
        <taxon>Pseudomonadati</taxon>
        <taxon>Pseudomonadota</taxon>
        <taxon>Gammaproteobacteria</taxon>
        <taxon>Enterobacterales</taxon>
        <taxon>Enterobacteriaceae</taxon>
        <taxon>Kluyvera</taxon>
    </lineage>
</organism>
<dbReference type="EMBL" id="RHFN01000011">
    <property type="protein sequence ID" value="ROU13775.1"/>
    <property type="molecule type" value="Genomic_DNA"/>
</dbReference>
<name>A0A3N2S283_9ENTR</name>
<evidence type="ECO:0000313" key="1">
    <source>
        <dbReference type="EMBL" id="ROU13775.1"/>
    </source>
</evidence>
<accession>A0A3N2S283</accession>
<proteinExistence type="predicted"/>
<dbReference type="AlphaFoldDB" id="A0A3N2S283"/>
<protein>
    <submittedName>
        <fullName evidence="1">Uncharacterized protein</fullName>
    </submittedName>
</protein>
<sequence>MEVVSYSENIFLNYGVKEILRFSSSEPHQYKINNAPIDSIIILNDLDIRQTIAALKAETARFLYQNVMVLTETVSPLIVGCLLRKCRGLVVYSIKNNVSHVLIDVQSREPRKEIEQAHYFSLSDNELFILLSLSMGMKPELLTRITGRSEKRVSAIKRDAMSQLNIKNSHIFYDVIKAILIPQGDAVPCQKRKLRVKKPDCADIRC</sequence>
<dbReference type="RefSeq" id="WP_123651456.1">
    <property type="nucleotide sequence ID" value="NZ_RHFN01000011.1"/>
</dbReference>
<dbReference type="Proteomes" id="UP000268051">
    <property type="component" value="Unassembled WGS sequence"/>
</dbReference>
<comment type="caution">
    <text evidence="1">The sequence shown here is derived from an EMBL/GenBank/DDBJ whole genome shotgun (WGS) entry which is preliminary data.</text>
</comment>
<evidence type="ECO:0000313" key="2">
    <source>
        <dbReference type="Proteomes" id="UP000268051"/>
    </source>
</evidence>